<name>A0A8H7WFA2_9HELO</name>
<gene>
    <name evidence="3" type="ORF">IFR04_003164</name>
</gene>
<sequence length="308" mass="33835">MKLIYSVFILFAEFKGIVALPASSIASATAGKPAPILSPPCQALCTKGSHSFYDPDTKKCTCVPDSKEEQKCLLETICVEYDIPMVPVWDDGIKKCSCKSKKDVVSECLATTTCLVGSSPFWDPKTRKCTCTPNITEEQKCLQETICVEYDVPMFPVWDDVTGTCDCKPRSNEEFICIAATTCLPGSSPYWNATTKQCDCLKTKPTSEGAKRDSIPQEKPTKTISPTPTPSASIDTCTFLKVFSARKLPIKHNDIDLLPRKEPAANVSPAPTPIPKVDHCTLLKIFCPCGDHHSHWNEELQQCACQPC</sequence>
<reference evidence="3" key="1">
    <citation type="submission" date="2021-02" db="EMBL/GenBank/DDBJ databases">
        <title>Genome sequence Cadophora malorum strain M34.</title>
        <authorList>
            <person name="Stefanovic E."/>
            <person name="Vu D."/>
            <person name="Scully C."/>
            <person name="Dijksterhuis J."/>
            <person name="Roader J."/>
            <person name="Houbraken J."/>
        </authorList>
    </citation>
    <scope>NUCLEOTIDE SEQUENCE</scope>
    <source>
        <strain evidence="3">M34</strain>
    </source>
</reference>
<proteinExistence type="predicted"/>
<dbReference type="Proteomes" id="UP000664132">
    <property type="component" value="Unassembled WGS sequence"/>
</dbReference>
<feature type="compositionally biased region" description="Basic and acidic residues" evidence="1">
    <location>
        <begin position="209"/>
        <end position="221"/>
    </location>
</feature>
<organism evidence="3 4">
    <name type="scientific">Cadophora malorum</name>
    <dbReference type="NCBI Taxonomy" id="108018"/>
    <lineage>
        <taxon>Eukaryota</taxon>
        <taxon>Fungi</taxon>
        <taxon>Dikarya</taxon>
        <taxon>Ascomycota</taxon>
        <taxon>Pezizomycotina</taxon>
        <taxon>Leotiomycetes</taxon>
        <taxon>Helotiales</taxon>
        <taxon>Ploettnerulaceae</taxon>
        <taxon>Cadophora</taxon>
    </lineage>
</organism>
<feature type="signal peptide" evidence="2">
    <location>
        <begin position="1"/>
        <end position="19"/>
    </location>
</feature>
<comment type="caution">
    <text evidence="3">The sequence shown here is derived from an EMBL/GenBank/DDBJ whole genome shotgun (WGS) entry which is preliminary data.</text>
</comment>
<keyword evidence="4" id="KW-1185">Reference proteome</keyword>
<evidence type="ECO:0000256" key="2">
    <source>
        <dbReference type="SAM" id="SignalP"/>
    </source>
</evidence>
<evidence type="ECO:0000313" key="3">
    <source>
        <dbReference type="EMBL" id="KAG4423739.1"/>
    </source>
</evidence>
<keyword evidence="2" id="KW-0732">Signal</keyword>
<dbReference type="OrthoDB" id="3543708at2759"/>
<evidence type="ECO:0000256" key="1">
    <source>
        <dbReference type="SAM" id="MobiDB-lite"/>
    </source>
</evidence>
<feature type="chain" id="PRO_5034998429" evidence="2">
    <location>
        <begin position="20"/>
        <end position="308"/>
    </location>
</feature>
<feature type="region of interest" description="Disordered" evidence="1">
    <location>
        <begin position="204"/>
        <end position="230"/>
    </location>
</feature>
<accession>A0A8H7WFA2</accession>
<protein>
    <submittedName>
        <fullName evidence="3">Uncharacterized protein</fullName>
    </submittedName>
</protein>
<dbReference type="EMBL" id="JAFJYH010000030">
    <property type="protein sequence ID" value="KAG4423739.1"/>
    <property type="molecule type" value="Genomic_DNA"/>
</dbReference>
<evidence type="ECO:0000313" key="4">
    <source>
        <dbReference type="Proteomes" id="UP000664132"/>
    </source>
</evidence>
<dbReference type="AlphaFoldDB" id="A0A8H7WFA2"/>